<organism evidence="14 15">
    <name type="scientific">Chlorobium limicola</name>
    <dbReference type="NCBI Taxonomy" id="1092"/>
    <lineage>
        <taxon>Bacteria</taxon>
        <taxon>Pseudomonadati</taxon>
        <taxon>Chlorobiota</taxon>
        <taxon>Chlorobiia</taxon>
        <taxon>Chlorobiales</taxon>
        <taxon>Chlorobiaceae</taxon>
        <taxon>Chlorobium/Pelodictyon group</taxon>
        <taxon>Chlorobium</taxon>
    </lineage>
</organism>
<dbReference type="InterPro" id="IPR001789">
    <property type="entry name" value="Sig_transdc_resp-reg_receiver"/>
</dbReference>
<dbReference type="PROSITE" id="PS50113">
    <property type="entry name" value="PAC"/>
    <property type="match status" value="2"/>
</dbReference>
<evidence type="ECO:0000256" key="8">
    <source>
        <dbReference type="ARBA" id="ARBA00023012"/>
    </source>
</evidence>
<dbReference type="PRINTS" id="PR00344">
    <property type="entry name" value="BCTRLSENSOR"/>
</dbReference>
<evidence type="ECO:0000259" key="11">
    <source>
        <dbReference type="PROSITE" id="PS50110"/>
    </source>
</evidence>
<feature type="domain" description="Histidine kinase" evidence="10">
    <location>
        <begin position="424"/>
        <end position="678"/>
    </location>
</feature>
<keyword evidence="4" id="KW-0808">Transferase</keyword>
<dbReference type="InterPro" id="IPR001610">
    <property type="entry name" value="PAC"/>
</dbReference>
<dbReference type="SMART" id="SM00086">
    <property type="entry name" value="PAC"/>
    <property type="match status" value="2"/>
</dbReference>
<evidence type="ECO:0000256" key="9">
    <source>
        <dbReference type="PROSITE-ProRule" id="PRU00169"/>
    </source>
</evidence>
<dbReference type="CDD" id="cd00130">
    <property type="entry name" value="PAS"/>
    <property type="match status" value="2"/>
</dbReference>
<dbReference type="InterPro" id="IPR004358">
    <property type="entry name" value="Sig_transdc_His_kin-like_C"/>
</dbReference>
<dbReference type="Pfam" id="PF13426">
    <property type="entry name" value="PAS_9"/>
    <property type="match status" value="2"/>
</dbReference>
<dbReference type="PANTHER" id="PTHR43065">
    <property type="entry name" value="SENSOR HISTIDINE KINASE"/>
    <property type="match status" value="1"/>
</dbReference>
<dbReference type="SUPFAM" id="SSF55785">
    <property type="entry name" value="PYP-like sensor domain (PAS domain)"/>
    <property type="match status" value="2"/>
</dbReference>
<keyword evidence="6 14" id="KW-0418">Kinase</keyword>
<evidence type="ECO:0000313" key="14">
    <source>
        <dbReference type="EMBL" id="KUL28610.1"/>
    </source>
</evidence>
<dbReference type="PROSITE" id="PS50109">
    <property type="entry name" value="HIS_KIN"/>
    <property type="match status" value="1"/>
</dbReference>
<dbReference type="EMBL" id="LMBR01000133">
    <property type="protein sequence ID" value="KUL28610.1"/>
    <property type="molecule type" value="Genomic_DNA"/>
</dbReference>
<evidence type="ECO:0000256" key="3">
    <source>
        <dbReference type="ARBA" id="ARBA00022553"/>
    </source>
</evidence>
<evidence type="ECO:0000313" key="15">
    <source>
        <dbReference type="Proteomes" id="UP000053937"/>
    </source>
</evidence>
<keyword evidence="8" id="KW-0902">Two-component regulatory system</keyword>
<dbReference type="Gene3D" id="3.30.565.10">
    <property type="entry name" value="Histidine kinase-like ATPase, C-terminal domain"/>
    <property type="match status" value="1"/>
</dbReference>
<dbReference type="NCBIfam" id="TIGR00229">
    <property type="entry name" value="sensory_box"/>
    <property type="match status" value="2"/>
</dbReference>
<dbReference type="InterPro" id="IPR003661">
    <property type="entry name" value="HisK_dim/P_dom"/>
</dbReference>
<dbReference type="SMART" id="SM00091">
    <property type="entry name" value="PAS"/>
    <property type="match status" value="2"/>
</dbReference>
<dbReference type="SUPFAM" id="SSF55874">
    <property type="entry name" value="ATPase domain of HSP90 chaperone/DNA topoisomerase II/histidine kinase"/>
    <property type="match status" value="1"/>
</dbReference>
<evidence type="ECO:0000256" key="4">
    <source>
        <dbReference type="ARBA" id="ARBA00022679"/>
    </source>
</evidence>
<evidence type="ECO:0000256" key="1">
    <source>
        <dbReference type="ARBA" id="ARBA00000085"/>
    </source>
</evidence>
<evidence type="ECO:0000259" key="13">
    <source>
        <dbReference type="PROSITE" id="PS50113"/>
    </source>
</evidence>
<feature type="domain" description="PAS" evidence="12">
    <location>
        <begin position="135"/>
        <end position="185"/>
    </location>
</feature>
<evidence type="ECO:0000256" key="5">
    <source>
        <dbReference type="ARBA" id="ARBA00022741"/>
    </source>
</evidence>
<sequence length="688" mass="77908">MKKTESSSDAGITILVVDDNAVSLTLTTHIINKLGYKALTADNGITCIDLLNTCRIDLLLLDIHMPGKNGLEVLAYIRDHQFTLPVIMISGSSDIEQAVFSLKMGAYEYLLKPVDADRLQITVKNALSEFELRRKVKLFSAAITQSPFAVVITNEKGIIEYTNPYFTDLSGYSESEVNGRNIDLLKSGKQSPAFYRHFWQTISSGKIWQGEIINRKKNGELYTEFCMVSPITDHSLRITHFISIKQDISQRKKDQEALAESEQRFQELADLLPQPVFEIDLNGTLTYTNTLGLDMFGYRKEELDKNFNYLVLFSPEERLRLQTNIQSIFSGLPVENHEYNALKKDGTSIPILIYSAPIIRNGNTVGIRGIVLDISERKRSEQILLEMNQTLEERVKERTRELEMTHQQMILQEKLASIGQLAAGLAHELNNPINFVRINFATLQEDIADIRELLQEYRNIRLIAEKGSIPPEKLQELREKEKEISLDTLLEDLPEIFKESQRGFERIGTIIGSMRNFSFRHAIDQRVPFDINKGINDTLIIARNEYRYYAEVETSLETLPPIPCNPEQINQVFLNLIINSAHAIASQKRMEKGKISIHTNHDSNAVYCSIADDGPGIPDETRRRIFEPFFTTKEPGKGTGLGLSISYDIIVHKHNGALAVSCPPEGGTVFTVTLPLKLQPNPQNNEKP</sequence>
<dbReference type="SUPFAM" id="SSF52172">
    <property type="entry name" value="CheY-like"/>
    <property type="match status" value="1"/>
</dbReference>
<accession>A0A101JKN0</accession>
<comment type="caution">
    <text evidence="14">The sequence shown here is derived from an EMBL/GenBank/DDBJ whole genome shotgun (WGS) entry which is preliminary data.</text>
</comment>
<dbReference type="PANTHER" id="PTHR43065:SF46">
    <property type="entry name" value="C4-DICARBOXYLATE TRANSPORT SENSOR PROTEIN DCTB"/>
    <property type="match status" value="1"/>
</dbReference>
<dbReference type="InterPro" id="IPR005467">
    <property type="entry name" value="His_kinase_dom"/>
</dbReference>
<keyword evidence="7" id="KW-0067">ATP-binding</keyword>
<keyword evidence="3 9" id="KW-0597">Phosphoprotein</keyword>
<feature type="domain" description="Response regulatory" evidence="11">
    <location>
        <begin position="13"/>
        <end position="127"/>
    </location>
</feature>
<name>A0A101JKN0_CHLLI</name>
<dbReference type="Gene3D" id="3.40.50.2300">
    <property type="match status" value="1"/>
</dbReference>
<dbReference type="OrthoDB" id="9783713at2"/>
<dbReference type="CDD" id="cd00082">
    <property type="entry name" value="HisKA"/>
    <property type="match status" value="1"/>
</dbReference>
<gene>
    <name evidence="14" type="ORF">ASB62_05650</name>
</gene>
<dbReference type="InterPro" id="IPR036097">
    <property type="entry name" value="HisK_dim/P_sf"/>
</dbReference>
<dbReference type="EC" id="2.7.13.3" evidence="2"/>
<evidence type="ECO:0000256" key="6">
    <source>
        <dbReference type="ARBA" id="ARBA00022777"/>
    </source>
</evidence>
<feature type="modified residue" description="4-aspartylphosphate" evidence="9">
    <location>
        <position position="62"/>
    </location>
</feature>
<evidence type="ECO:0000259" key="10">
    <source>
        <dbReference type="PROSITE" id="PS50109"/>
    </source>
</evidence>
<dbReference type="Pfam" id="PF00072">
    <property type="entry name" value="Response_reg"/>
    <property type="match status" value="1"/>
</dbReference>
<dbReference type="Gene3D" id="3.30.450.20">
    <property type="entry name" value="PAS domain"/>
    <property type="match status" value="2"/>
</dbReference>
<dbReference type="Pfam" id="PF02518">
    <property type="entry name" value="HATPase_c"/>
    <property type="match status" value="1"/>
</dbReference>
<dbReference type="AlphaFoldDB" id="A0A101JKN0"/>
<keyword evidence="15" id="KW-1185">Reference proteome</keyword>
<proteinExistence type="predicted"/>
<dbReference type="InterPro" id="IPR003594">
    <property type="entry name" value="HATPase_dom"/>
</dbReference>
<dbReference type="PROSITE" id="PS50112">
    <property type="entry name" value="PAS"/>
    <property type="match status" value="2"/>
</dbReference>
<evidence type="ECO:0000259" key="12">
    <source>
        <dbReference type="PROSITE" id="PS50112"/>
    </source>
</evidence>
<dbReference type="Gene3D" id="1.10.287.130">
    <property type="match status" value="1"/>
</dbReference>
<keyword evidence="5" id="KW-0547">Nucleotide-binding</keyword>
<dbReference type="InterPro" id="IPR000014">
    <property type="entry name" value="PAS"/>
</dbReference>
<dbReference type="RefSeq" id="WP_059138994.1">
    <property type="nucleotide sequence ID" value="NZ_LMBR01000133.1"/>
</dbReference>
<dbReference type="InterPro" id="IPR036890">
    <property type="entry name" value="HATPase_C_sf"/>
</dbReference>
<feature type="domain" description="PAS" evidence="12">
    <location>
        <begin position="261"/>
        <end position="332"/>
    </location>
</feature>
<comment type="catalytic activity">
    <reaction evidence="1">
        <text>ATP + protein L-histidine = ADP + protein N-phospho-L-histidine.</text>
        <dbReference type="EC" id="2.7.13.3"/>
    </reaction>
</comment>
<feature type="domain" description="PAC" evidence="13">
    <location>
        <begin position="335"/>
        <end position="386"/>
    </location>
</feature>
<reference evidence="14 15" key="1">
    <citation type="submission" date="2015-10" db="EMBL/GenBank/DDBJ databases">
        <title>Draft Genome Sequence of Chlorobium limicola strain Frasassi Growing under Artificial Lighting in the Frasassi Cave System.</title>
        <authorList>
            <person name="Mansor M."/>
            <person name="Macalady J."/>
        </authorList>
    </citation>
    <scope>NUCLEOTIDE SEQUENCE [LARGE SCALE GENOMIC DNA]</scope>
    <source>
        <strain evidence="14 15">Frasassi</strain>
    </source>
</reference>
<dbReference type="SUPFAM" id="SSF47384">
    <property type="entry name" value="Homodimeric domain of signal transducing histidine kinase"/>
    <property type="match status" value="1"/>
</dbReference>
<dbReference type="InterPro" id="IPR011006">
    <property type="entry name" value="CheY-like_superfamily"/>
</dbReference>
<dbReference type="InterPro" id="IPR035965">
    <property type="entry name" value="PAS-like_dom_sf"/>
</dbReference>
<feature type="domain" description="PAC" evidence="13">
    <location>
        <begin position="206"/>
        <end position="260"/>
    </location>
</feature>
<dbReference type="InterPro" id="IPR000700">
    <property type="entry name" value="PAS-assoc_C"/>
</dbReference>
<dbReference type="SMART" id="SM00448">
    <property type="entry name" value="REC"/>
    <property type="match status" value="1"/>
</dbReference>
<dbReference type="GO" id="GO:0000155">
    <property type="term" value="F:phosphorelay sensor kinase activity"/>
    <property type="evidence" value="ECO:0007669"/>
    <property type="project" value="InterPro"/>
</dbReference>
<protein>
    <recommendedName>
        <fullName evidence="2">histidine kinase</fullName>
        <ecNumber evidence="2">2.7.13.3</ecNumber>
    </recommendedName>
</protein>
<evidence type="ECO:0000256" key="7">
    <source>
        <dbReference type="ARBA" id="ARBA00022840"/>
    </source>
</evidence>
<dbReference type="SMART" id="SM00387">
    <property type="entry name" value="HATPase_c"/>
    <property type="match status" value="1"/>
</dbReference>
<dbReference type="GO" id="GO:0005524">
    <property type="term" value="F:ATP binding"/>
    <property type="evidence" value="ECO:0007669"/>
    <property type="project" value="UniProtKB-KW"/>
</dbReference>
<dbReference type="Proteomes" id="UP000053937">
    <property type="component" value="Unassembled WGS sequence"/>
</dbReference>
<dbReference type="PROSITE" id="PS50110">
    <property type="entry name" value="RESPONSE_REGULATORY"/>
    <property type="match status" value="1"/>
</dbReference>
<evidence type="ECO:0000256" key="2">
    <source>
        <dbReference type="ARBA" id="ARBA00012438"/>
    </source>
</evidence>
<dbReference type="CDD" id="cd00156">
    <property type="entry name" value="REC"/>
    <property type="match status" value="1"/>
</dbReference>